<feature type="domain" description="Vitamin K epoxide reductase" evidence="12">
    <location>
        <begin position="55"/>
        <end position="187"/>
    </location>
</feature>
<evidence type="ECO:0000256" key="6">
    <source>
        <dbReference type="ARBA" id="ARBA00023002"/>
    </source>
</evidence>
<sequence>MSQSPTAPRHLNTDRVNTDRENTDRGSTAPKDIDPLNRPVPPYKHNPSAWSQRIPICLLAFVAAIISSHLSLYQWGLIDSAWDPVFGDGSNRVLKSDTAMSMYRILGIHDAALGVLAYLGDAVLGFAGSPRRWQYRPWLVILFGIDVIPLGIVSVVLVVIQAFVLGEWCFLCLVTAAISLILVYWAWDEVRVSLAYLKIVWQDHHDVKLFWKAFWGSRTEQLDQAGEKLLSREVA</sequence>
<keyword evidence="14" id="KW-1185">Reference proteome</keyword>
<keyword evidence="8" id="KW-1015">Disulfide bond</keyword>
<evidence type="ECO:0000256" key="9">
    <source>
        <dbReference type="ARBA" id="ARBA00023284"/>
    </source>
</evidence>
<dbReference type="InterPro" id="IPR038354">
    <property type="entry name" value="VKOR_sf"/>
</dbReference>
<evidence type="ECO:0000256" key="2">
    <source>
        <dbReference type="ARBA" id="ARBA00006214"/>
    </source>
</evidence>
<evidence type="ECO:0000256" key="8">
    <source>
        <dbReference type="ARBA" id="ARBA00023157"/>
    </source>
</evidence>
<dbReference type="EMBL" id="BAABRO010000008">
    <property type="protein sequence ID" value="GAA5508204.1"/>
    <property type="molecule type" value="Genomic_DNA"/>
</dbReference>
<dbReference type="Pfam" id="PF07884">
    <property type="entry name" value="VKOR"/>
    <property type="match status" value="1"/>
</dbReference>
<feature type="region of interest" description="Disordered" evidence="10">
    <location>
        <begin position="1"/>
        <end position="40"/>
    </location>
</feature>
<keyword evidence="5 11" id="KW-1133">Transmembrane helix</keyword>
<dbReference type="InterPro" id="IPR012932">
    <property type="entry name" value="VKOR"/>
</dbReference>
<feature type="transmembrane region" description="Helical" evidence="11">
    <location>
        <begin position="138"/>
        <end position="162"/>
    </location>
</feature>
<evidence type="ECO:0000256" key="5">
    <source>
        <dbReference type="ARBA" id="ARBA00022989"/>
    </source>
</evidence>
<evidence type="ECO:0000259" key="12">
    <source>
        <dbReference type="Pfam" id="PF07884"/>
    </source>
</evidence>
<keyword evidence="7 11" id="KW-0472">Membrane</keyword>
<evidence type="ECO:0000313" key="14">
    <source>
        <dbReference type="Proteomes" id="UP001416858"/>
    </source>
</evidence>
<evidence type="ECO:0000256" key="10">
    <source>
        <dbReference type="SAM" id="MobiDB-lite"/>
    </source>
</evidence>
<protein>
    <recommendedName>
        <fullName evidence="12">Vitamin K epoxide reductase domain-containing protein</fullName>
    </recommendedName>
</protein>
<evidence type="ECO:0000256" key="7">
    <source>
        <dbReference type="ARBA" id="ARBA00023136"/>
    </source>
</evidence>
<reference evidence="13 14" key="1">
    <citation type="submission" date="2024-02" db="EMBL/GenBank/DDBJ databases">
        <title>Rhodopirellula caenicola NBRC 110016.</title>
        <authorList>
            <person name="Ichikawa N."/>
            <person name="Katano-Makiyama Y."/>
            <person name="Hidaka K."/>
        </authorList>
    </citation>
    <scope>NUCLEOTIDE SEQUENCE [LARGE SCALE GENOMIC DNA]</scope>
    <source>
        <strain evidence="13 14">NBRC 110016</strain>
    </source>
</reference>
<evidence type="ECO:0000256" key="1">
    <source>
        <dbReference type="ARBA" id="ARBA00004141"/>
    </source>
</evidence>
<feature type="compositionally biased region" description="Basic and acidic residues" evidence="10">
    <location>
        <begin position="11"/>
        <end position="24"/>
    </location>
</feature>
<evidence type="ECO:0000256" key="3">
    <source>
        <dbReference type="ARBA" id="ARBA00022692"/>
    </source>
</evidence>
<keyword evidence="9" id="KW-0676">Redox-active center</keyword>
<feature type="transmembrane region" description="Helical" evidence="11">
    <location>
        <begin position="102"/>
        <end position="126"/>
    </location>
</feature>
<dbReference type="Proteomes" id="UP001416858">
    <property type="component" value="Unassembled WGS sequence"/>
</dbReference>
<dbReference type="Gene3D" id="1.20.1440.130">
    <property type="entry name" value="VKOR domain"/>
    <property type="match status" value="1"/>
</dbReference>
<organism evidence="13 14">
    <name type="scientific">Novipirellula caenicola</name>
    <dbReference type="NCBI Taxonomy" id="1536901"/>
    <lineage>
        <taxon>Bacteria</taxon>
        <taxon>Pseudomonadati</taxon>
        <taxon>Planctomycetota</taxon>
        <taxon>Planctomycetia</taxon>
        <taxon>Pirellulales</taxon>
        <taxon>Pirellulaceae</taxon>
        <taxon>Novipirellula</taxon>
    </lineage>
</organism>
<keyword evidence="6" id="KW-0560">Oxidoreductase</keyword>
<gene>
    <name evidence="13" type="ORF">Rcae01_03670</name>
</gene>
<proteinExistence type="inferred from homology"/>
<keyword evidence="3 11" id="KW-0812">Transmembrane</keyword>
<evidence type="ECO:0000256" key="4">
    <source>
        <dbReference type="ARBA" id="ARBA00022719"/>
    </source>
</evidence>
<feature type="transmembrane region" description="Helical" evidence="11">
    <location>
        <begin position="54"/>
        <end position="75"/>
    </location>
</feature>
<keyword evidence="4" id="KW-0874">Quinone</keyword>
<comment type="similarity">
    <text evidence="2">Belongs to the VKOR family.</text>
</comment>
<name>A0ABP9VST0_9BACT</name>
<evidence type="ECO:0000313" key="13">
    <source>
        <dbReference type="EMBL" id="GAA5508204.1"/>
    </source>
</evidence>
<comment type="caution">
    <text evidence="13">The sequence shown here is derived from an EMBL/GenBank/DDBJ whole genome shotgun (WGS) entry which is preliminary data.</text>
</comment>
<feature type="transmembrane region" description="Helical" evidence="11">
    <location>
        <begin position="168"/>
        <end position="187"/>
    </location>
</feature>
<comment type="subcellular location">
    <subcellularLocation>
        <location evidence="1">Membrane</location>
        <topology evidence="1">Multi-pass membrane protein</topology>
    </subcellularLocation>
</comment>
<accession>A0ABP9VST0</accession>
<evidence type="ECO:0000256" key="11">
    <source>
        <dbReference type="SAM" id="Phobius"/>
    </source>
</evidence>
<dbReference type="RefSeq" id="WP_345685001.1">
    <property type="nucleotide sequence ID" value="NZ_BAABRO010000008.1"/>
</dbReference>